<dbReference type="EMBL" id="JALHLF010000087">
    <property type="protein sequence ID" value="MCJ2184264.1"/>
    <property type="molecule type" value="Genomic_DNA"/>
</dbReference>
<keyword evidence="4" id="KW-1003">Cell membrane</keyword>
<feature type="transmembrane region" description="Helical" evidence="8">
    <location>
        <begin position="263"/>
        <end position="287"/>
    </location>
</feature>
<name>A0ABT0BGV2_9SPHN</name>
<comment type="subcellular location">
    <subcellularLocation>
        <location evidence="8">Cell inner membrane</location>
        <topology evidence="8">Multi-pass membrane protein</topology>
    </subcellularLocation>
    <subcellularLocation>
        <location evidence="1">Cell membrane</location>
        <topology evidence="1">Multi-pass membrane protein</topology>
    </subcellularLocation>
</comment>
<keyword evidence="7 8" id="KW-0472">Membrane</keyword>
<dbReference type="InterPro" id="IPR020846">
    <property type="entry name" value="MFS_dom"/>
</dbReference>
<evidence type="ECO:0000256" key="8">
    <source>
        <dbReference type="RuleBase" id="RU365088"/>
    </source>
</evidence>
<feature type="transmembrane region" description="Helical" evidence="8">
    <location>
        <begin position="90"/>
        <end position="108"/>
    </location>
</feature>
<dbReference type="PANTHER" id="PTHR23502">
    <property type="entry name" value="MAJOR FACILITATOR SUPERFAMILY"/>
    <property type="match status" value="1"/>
</dbReference>
<comment type="similarity">
    <text evidence="2 8">Belongs to the major facilitator superfamily. Bcr/CmlA family.</text>
</comment>
<sequence length="412" mass="43019">MPAPTSDIATTRWITPPVGARKAALVGVLALLSIFPPIATDMYLSGLHDVATYYRTDAAGAEMSLSIFFFGLGLGQLITGPLIDALGRKLPVLGGVALFAASSLALLLVDDISAFNALRLLQALGGCVGMVVGRTLVMDLYEGREAARTLTVLVMLMTVGPIVSPFLGSLMVEQWGWRSIFGLMVAIGALSLVLSALIVPETLPRAARGHGALRRAFTQYGELLRRPTYRWAVVCVALVQAAMFAFITASAGVFKTDFGLGNLAYGLAFGVIAIALVLASQANAVLLRRYSPEQLTRAALGPFIAAALWLTLISGTQSLWALMVPLWLAMAGVGLLSANTMAMAMAAAGTRTGVGSSLLGAVQFAVAFLASSLVAHAPGSNALGLALGFLVPAVLATLVWFALYRKAASRPL</sequence>
<dbReference type="RefSeq" id="WP_244022925.1">
    <property type="nucleotide sequence ID" value="NZ_JALHLF010000087.1"/>
</dbReference>
<evidence type="ECO:0000259" key="9">
    <source>
        <dbReference type="PROSITE" id="PS50850"/>
    </source>
</evidence>
<dbReference type="NCBIfam" id="TIGR00710">
    <property type="entry name" value="efflux_Bcr_CflA"/>
    <property type="match status" value="1"/>
</dbReference>
<evidence type="ECO:0000313" key="11">
    <source>
        <dbReference type="Proteomes" id="UP001162881"/>
    </source>
</evidence>
<keyword evidence="6 8" id="KW-1133">Transmembrane helix</keyword>
<feature type="transmembrane region" description="Helical" evidence="8">
    <location>
        <begin position="383"/>
        <end position="404"/>
    </location>
</feature>
<keyword evidence="11" id="KW-1185">Reference proteome</keyword>
<dbReference type="CDD" id="cd17320">
    <property type="entry name" value="MFS_MdfA_MDR_like"/>
    <property type="match status" value="1"/>
</dbReference>
<feature type="transmembrane region" description="Helical" evidence="8">
    <location>
        <begin position="64"/>
        <end position="83"/>
    </location>
</feature>
<evidence type="ECO:0000256" key="6">
    <source>
        <dbReference type="ARBA" id="ARBA00022989"/>
    </source>
</evidence>
<organism evidence="10 11">
    <name type="scientific">Novosphingobium organovorum</name>
    <dbReference type="NCBI Taxonomy" id="2930092"/>
    <lineage>
        <taxon>Bacteria</taxon>
        <taxon>Pseudomonadati</taxon>
        <taxon>Pseudomonadota</taxon>
        <taxon>Alphaproteobacteria</taxon>
        <taxon>Sphingomonadales</taxon>
        <taxon>Sphingomonadaceae</taxon>
        <taxon>Novosphingobium</taxon>
    </lineage>
</organism>
<evidence type="ECO:0000256" key="2">
    <source>
        <dbReference type="ARBA" id="ARBA00006236"/>
    </source>
</evidence>
<evidence type="ECO:0000313" key="10">
    <source>
        <dbReference type="EMBL" id="MCJ2184264.1"/>
    </source>
</evidence>
<dbReference type="PROSITE" id="PS50850">
    <property type="entry name" value="MFS"/>
    <property type="match status" value="1"/>
</dbReference>
<accession>A0ABT0BGV2</accession>
<reference evidence="10" key="1">
    <citation type="submission" date="2022-03" db="EMBL/GenBank/DDBJ databases">
        <title>Identification of a novel bacterium isolated from mangrove sediments.</title>
        <authorList>
            <person name="Pan X."/>
        </authorList>
    </citation>
    <scope>NUCLEOTIDE SEQUENCE</scope>
    <source>
        <strain evidence="10">B1949</strain>
    </source>
</reference>
<evidence type="ECO:0000256" key="3">
    <source>
        <dbReference type="ARBA" id="ARBA00022448"/>
    </source>
</evidence>
<feature type="transmembrane region" description="Helical" evidence="8">
    <location>
        <begin position="180"/>
        <end position="199"/>
    </location>
</feature>
<dbReference type="PROSITE" id="PS00216">
    <property type="entry name" value="SUGAR_TRANSPORT_1"/>
    <property type="match status" value="1"/>
</dbReference>
<dbReference type="Proteomes" id="UP001162881">
    <property type="component" value="Unassembled WGS sequence"/>
</dbReference>
<dbReference type="PANTHER" id="PTHR23502:SF132">
    <property type="entry name" value="POLYAMINE TRANSPORTER 2-RELATED"/>
    <property type="match status" value="1"/>
</dbReference>
<dbReference type="InterPro" id="IPR011701">
    <property type="entry name" value="MFS"/>
</dbReference>
<feature type="transmembrane region" description="Helical" evidence="8">
    <location>
        <begin position="299"/>
        <end position="320"/>
    </location>
</feature>
<feature type="transmembrane region" description="Helical" evidence="8">
    <location>
        <begin position="326"/>
        <end position="346"/>
    </location>
</feature>
<dbReference type="InterPro" id="IPR004812">
    <property type="entry name" value="Efflux_drug-R_Bcr/CmlA"/>
</dbReference>
<feature type="transmembrane region" description="Helical" evidence="8">
    <location>
        <begin position="120"/>
        <end position="137"/>
    </location>
</feature>
<evidence type="ECO:0000256" key="1">
    <source>
        <dbReference type="ARBA" id="ARBA00004651"/>
    </source>
</evidence>
<feature type="domain" description="Major facilitator superfamily (MFS) profile" evidence="9">
    <location>
        <begin position="25"/>
        <end position="408"/>
    </location>
</feature>
<protein>
    <recommendedName>
        <fullName evidence="8">Bcr/CflA family efflux transporter</fullName>
    </recommendedName>
</protein>
<feature type="transmembrane region" description="Helical" evidence="8">
    <location>
        <begin position="23"/>
        <end position="44"/>
    </location>
</feature>
<proteinExistence type="inferred from homology"/>
<keyword evidence="8" id="KW-0997">Cell inner membrane</keyword>
<keyword evidence="3 8" id="KW-0813">Transport</keyword>
<comment type="caution">
    <text evidence="10">The sequence shown here is derived from an EMBL/GenBank/DDBJ whole genome shotgun (WGS) entry which is preliminary data.</text>
</comment>
<keyword evidence="5 8" id="KW-0812">Transmembrane</keyword>
<feature type="transmembrane region" description="Helical" evidence="8">
    <location>
        <begin position="149"/>
        <end position="168"/>
    </location>
</feature>
<evidence type="ECO:0000256" key="4">
    <source>
        <dbReference type="ARBA" id="ARBA00022475"/>
    </source>
</evidence>
<feature type="transmembrane region" description="Helical" evidence="8">
    <location>
        <begin position="358"/>
        <end position="377"/>
    </location>
</feature>
<evidence type="ECO:0000256" key="5">
    <source>
        <dbReference type="ARBA" id="ARBA00022692"/>
    </source>
</evidence>
<dbReference type="Pfam" id="PF07690">
    <property type="entry name" value="MFS_1"/>
    <property type="match status" value="1"/>
</dbReference>
<dbReference type="SUPFAM" id="SSF103473">
    <property type="entry name" value="MFS general substrate transporter"/>
    <property type="match status" value="1"/>
</dbReference>
<gene>
    <name evidence="10" type="ORF">MTR62_16425</name>
</gene>
<dbReference type="InterPro" id="IPR005829">
    <property type="entry name" value="Sugar_transporter_CS"/>
</dbReference>
<feature type="transmembrane region" description="Helical" evidence="8">
    <location>
        <begin position="231"/>
        <end position="251"/>
    </location>
</feature>
<dbReference type="InterPro" id="IPR036259">
    <property type="entry name" value="MFS_trans_sf"/>
</dbReference>
<evidence type="ECO:0000256" key="7">
    <source>
        <dbReference type="ARBA" id="ARBA00023136"/>
    </source>
</evidence>
<dbReference type="Gene3D" id="1.20.1720.10">
    <property type="entry name" value="Multidrug resistance protein D"/>
    <property type="match status" value="1"/>
</dbReference>